<comment type="caution">
    <text evidence="1">The sequence shown here is derived from an EMBL/GenBank/DDBJ whole genome shotgun (WGS) entry which is preliminary data.</text>
</comment>
<dbReference type="EMBL" id="BFAV01000163">
    <property type="protein sequence ID" value="GBF35444.1"/>
    <property type="molecule type" value="Genomic_DNA"/>
</dbReference>
<accession>A0A2L2XHH4</accession>
<organism evidence="1 2">
    <name type="scientific">Desulfocucumis palustris</name>
    <dbReference type="NCBI Taxonomy" id="1898651"/>
    <lineage>
        <taxon>Bacteria</taxon>
        <taxon>Bacillati</taxon>
        <taxon>Bacillota</taxon>
        <taxon>Clostridia</taxon>
        <taxon>Eubacteriales</taxon>
        <taxon>Desulfocucumaceae</taxon>
        <taxon>Desulfocucumis</taxon>
    </lineage>
</organism>
<dbReference type="AlphaFoldDB" id="A0A2L2XHH4"/>
<proteinExistence type="predicted"/>
<keyword evidence="2" id="KW-1185">Reference proteome</keyword>
<gene>
    <name evidence="1" type="ORF">DCCM_4571</name>
</gene>
<name>A0A2L2XHH4_9FIRM</name>
<evidence type="ECO:0000313" key="1">
    <source>
        <dbReference type="EMBL" id="GBF35444.1"/>
    </source>
</evidence>
<evidence type="ECO:0000313" key="2">
    <source>
        <dbReference type="Proteomes" id="UP000239549"/>
    </source>
</evidence>
<reference evidence="2" key="1">
    <citation type="submission" date="2018-02" db="EMBL/GenBank/DDBJ databases">
        <title>Genome sequence of Desulfocucumis palustris strain NAW-5.</title>
        <authorList>
            <person name="Watanabe M."/>
            <person name="Kojima H."/>
            <person name="Fukui M."/>
        </authorList>
    </citation>
    <scope>NUCLEOTIDE SEQUENCE [LARGE SCALE GENOMIC DNA]</scope>
    <source>
        <strain evidence="2">NAW-5</strain>
    </source>
</reference>
<protein>
    <submittedName>
        <fullName evidence="1">Uncharacterized protein</fullName>
    </submittedName>
</protein>
<dbReference type="Proteomes" id="UP000239549">
    <property type="component" value="Unassembled WGS sequence"/>
</dbReference>
<sequence>MFAKLRNHSKKSIGQDVLFTFLILANHTTPLKNYSFVTPLNGFPPDFTSINRPVLLSRLTHVPDFGL</sequence>